<accession>A0A397UEJ0</accession>
<dbReference type="AlphaFoldDB" id="A0A397UEJ0"/>
<dbReference type="Gene3D" id="3.80.10.10">
    <property type="entry name" value="Ribonuclease Inhibitor"/>
    <property type="match status" value="1"/>
</dbReference>
<evidence type="ECO:0000313" key="1">
    <source>
        <dbReference type="EMBL" id="RIB07219.1"/>
    </source>
</evidence>
<name>A0A397UEJ0_9GLOM</name>
<organism evidence="1 2">
    <name type="scientific">Gigaspora rosea</name>
    <dbReference type="NCBI Taxonomy" id="44941"/>
    <lineage>
        <taxon>Eukaryota</taxon>
        <taxon>Fungi</taxon>
        <taxon>Fungi incertae sedis</taxon>
        <taxon>Mucoromycota</taxon>
        <taxon>Glomeromycotina</taxon>
        <taxon>Glomeromycetes</taxon>
        <taxon>Diversisporales</taxon>
        <taxon>Gigasporaceae</taxon>
        <taxon>Gigaspora</taxon>
    </lineage>
</organism>
<evidence type="ECO:0000313" key="2">
    <source>
        <dbReference type="Proteomes" id="UP000266673"/>
    </source>
</evidence>
<reference evidence="1 2" key="1">
    <citation type="submission" date="2018-06" db="EMBL/GenBank/DDBJ databases">
        <title>Comparative genomics reveals the genomic features of Rhizophagus irregularis, R. cerebriforme, R. diaphanum and Gigaspora rosea, and their symbiotic lifestyle signature.</title>
        <authorList>
            <person name="Morin E."/>
            <person name="San Clemente H."/>
            <person name="Chen E.C.H."/>
            <person name="De La Providencia I."/>
            <person name="Hainaut M."/>
            <person name="Kuo A."/>
            <person name="Kohler A."/>
            <person name="Murat C."/>
            <person name="Tang N."/>
            <person name="Roy S."/>
            <person name="Loubradou J."/>
            <person name="Henrissat B."/>
            <person name="Grigoriev I.V."/>
            <person name="Corradi N."/>
            <person name="Roux C."/>
            <person name="Martin F.M."/>
        </authorList>
    </citation>
    <scope>NUCLEOTIDE SEQUENCE [LARGE SCALE GENOMIC DNA]</scope>
    <source>
        <strain evidence="1 2">DAOM 194757</strain>
    </source>
</reference>
<dbReference type="SUPFAM" id="SSF52047">
    <property type="entry name" value="RNI-like"/>
    <property type="match status" value="1"/>
</dbReference>
<dbReference type="Proteomes" id="UP000266673">
    <property type="component" value="Unassembled WGS sequence"/>
</dbReference>
<dbReference type="EMBL" id="QKWP01001694">
    <property type="protein sequence ID" value="RIB07219.1"/>
    <property type="molecule type" value="Genomic_DNA"/>
</dbReference>
<comment type="caution">
    <text evidence="1">The sequence shown here is derived from an EMBL/GenBank/DDBJ whole genome shotgun (WGS) entry which is preliminary data.</text>
</comment>
<sequence>MQLQLHAVETTFPLIKLPFDLITNILSFLIKHQDSKVHGSNLIFVNHLFAKAAIPYIWSHLYLKEPTQRNIFNILQTSPTKLMFNYRMMVKTVTICPISISNMKSGGLLTSLELVQNILPNITSLNIEDRLSFCHVCHVGKEATTEQVADLICNKKDLDKLMIDSDHYIFNDDLLEIITKKSHLKHLSINGSNFTDDGILNYVIPNLKNDLVEFSIGFDGISPVELTGKSVLAILEHCPNIRRMSLEGVNLNDSDFDIENLPSSQLEHLRLGKTCHQNFTTKGLLSLLSICHKTLISLVLDLDHLSPSVLQDIIIPLFQHQNLQELHLVSESWAEWIAYYPRPRSEHEIKAKEAMWRWKLKAYWGLSADLMNLVGKKISTLKIFSILGENHLKSKKKKKKKNHFSITILGLGLSGIDIC</sequence>
<protein>
    <recommendedName>
        <fullName evidence="3">F-box domain-containing protein</fullName>
    </recommendedName>
</protein>
<gene>
    <name evidence="1" type="ORF">C2G38_2046181</name>
</gene>
<proteinExistence type="predicted"/>
<dbReference type="InterPro" id="IPR032675">
    <property type="entry name" value="LRR_dom_sf"/>
</dbReference>
<evidence type="ECO:0008006" key="3">
    <source>
        <dbReference type="Google" id="ProtNLM"/>
    </source>
</evidence>
<dbReference type="OrthoDB" id="2328008at2759"/>
<keyword evidence="2" id="KW-1185">Reference proteome</keyword>